<feature type="transmembrane region" description="Helical" evidence="1">
    <location>
        <begin position="44"/>
        <end position="67"/>
    </location>
</feature>
<keyword evidence="1" id="KW-0472">Membrane</keyword>
<reference evidence="2 3" key="1">
    <citation type="submission" date="2023-02" db="EMBL/GenBank/DDBJ databases">
        <authorList>
            <person name="Mo P."/>
        </authorList>
    </citation>
    <scope>NUCLEOTIDE SEQUENCE [LARGE SCALE GENOMIC DNA]</scope>
    <source>
        <strain evidence="2 3">HUAS 3</strain>
    </source>
</reference>
<organism evidence="2 3">
    <name type="scientific">Micromonospora cathayae</name>
    <dbReference type="NCBI Taxonomy" id="3028804"/>
    <lineage>
        <taxon>Bacteria</taxon>
        <taxon>Bacillati</taxon>
        <taxon>Actinomycetota</taxon>
        <taxon>Actinomycetes</taxon>
        <taxon>Micromonosporales</taxon>
        <taxon>Micromonosporaceae</taxon>
        <taxon>Micromonospora</taxon>
    </lineage>
</organism>
<evidence type="ECO:0000313" key="2">
    <source>
        <dbReference type="EMBL" id="WDZ86606.1"/>
    </source>
</evidence>
<keyword evidence="1" id="KW-1133">Transmembrane helix</keyword>
<dbReference type="EMBL" id="CP118615">
    <property type="protein sequence ID" value="WDZ86606.1"/>
    <property type="molecule type" value="Genomic_DNA"/>
</dbReference>
<accession>A0ABY7ZW49</accession>
<dbReference type="Proteomes" id="UP001219605">
    <property type="component" value="Chromosome"/>
</dbReference>
<gene>
    <name evidence="2" type="ORF">PVK37_09505</name>
</gene>
<name>A0ABY7ZW49_9ACTN</name>
<evidence type="ECO:0000313" key="3">
    <source>
        <dbReference type="Proteomes" id="UP001219605"/>
    </source>
</evidence>
<protein>
    <submittedName>
        <fullName evidence="2">Uncharacterized protein</fullName>
    </submittedName>
</protein>
<proteinExistence type="predicted"/>
<dbReference type="RefSeq" id="WP_275033448.1">
    <property type="nucleotide sequence ID" value="NZ_CP118615.1"/>
</dbReference>
<keyword evidence="1" id="KW-0812">Transmembrane</keyword>
<sequence length="273" mass="27931">MNGSGGFEGELHDRLVAFAEPAPPVTRDVVAAVRRGAQRRRRRMRVTAAAAALVVAVGSATVVWQAVPDAAPAPPGRSAVPPSQLLGWPTRTSGDSAPGVGPIERAWSGGHTAFRVLYAGALPPESEQGTAAGGVTTQVAVVEGRNAAGEARVAVLTGRAGTWQVRLDAAGFGTPPGRLFVVLDGAAGPSWVIALSAPGSPAARVNNLAGQPLAFLVAGSVEVFPVPGDAVTGLQLHVSPPSSDLETWTLRRWATQGAPGARVRLVVPAERVR</sequence>
<evidence type="ECO:0000256" key="1">
    <source>
        <dbReference type="SAM" id="Phobius"/>
    </source>
</evidence>
<keyword evidence="3" id="KW-1185">Reference proteome</keyword>